<dbReference type="InterPro" id="IPR011990">
    <property type="entry name" value="TPR-like_helical_dom_sf"/>
</dbReference>
<name>A0A0R2E1F3_9LACO</name>
<dbReference type="Gene3D" id="1.25.40.10">
    <property type="entry name" value="Tetratricopeptide repeat domain"/>
    <property type="match status" value="1"/>
</dbReference>
<dbReference type="PATRIC" id="fig|1423806.3.peg.188"/>
<gene>
    <name evidence="2" type="ORF">FD15_GL000185</name>
</gene>
<dbReference type="STRING" id="1423806.FD15_GL000185"/>
<evidence type="ECO:0000259" key="1">
    <source>
        <dbReference type="PROSITE" id="PS50943"/>
    </source>
</evidence>
<dbReference type="PROSITE" id="PS50943">
    <property type="entry name" value="HTH_CROC1"/>
    <property type="match status" value="1"/>
</dbReference>
<dbReference type="PANTHER" id="PTHR37038">
    <property type="entry name" value="TRANSCRIPTIONAL REGULATOR-RELATED"/>
    <property type="match status" value="1"/>
</dbReference>
<dbReference type="eggNOG" id="COG1396">
    <property type="taxonomic scope" value="Bacteria"/>
</dbReference>
<dbReference type="InterPro" id="IPR010982">
    <property type="entry name" value="Lambda_DNA-bd_dom_sf"/>
</dbReference>
<proteinExistence type="predicted"/>
<dbReference type="CDD" id="cd00093">
    <property type="entry name" value="HTH_XRE"/>
    <property type="match status" value="1"/>
</dbReference>
<protein>
    <submittedName>
        <fullName evidence="2">XRE family transcriptional regulator</fullName>
    </submittedName>
</protein>
<dbReference type="PANTHER" id="PTHR37038:SF14">
    <property type="entry name" value="TRANSCRIPTIONAL ACTIVATOR"/>
    <property type="match status" value="1"/>
</dbReference>
<feature type="domain" description="HTH cro/C1-type" evidence="1">
    <location>
        <begin position="7"/>
        <end position="60"/>
    </location>
</feature>
<dbReference type="InterPro" id="IPR053163">
    <property type="entry name" value="HTH-type_regulator_Rgg"/>
</dbReference>
<dbReference type="Pfam" id="PF01381">
    <property type="entry name" value="HTH_3"/>
    <property type="match status" value="1"/>
</dbReference>
<reference evidence="2 3" key="1">
    <citation type="journal article" date="2015" name="Genome Announc.">
        <title>Expanding the biotechnology potential of lactobacilli through comparative genomics of 213 strains and associated genera.</title>
        <authorList>
            <person name="Sun Z."/>
            <person name="Harris H.M."/>
            <person name="McCann A."/>
            <person name="Guo C."/>
            <person name="Argimon S."/>
            <person name="Zhang W."/>
            <person name="Yang X."/>
            <person name="Jeffery I.B."/>
            <person name="Cooney J.C."/>
            <person name="Kagawa T.F."/>
            <person name="Liu W."/>
            <person name="Song Y."/>
            <person name="Salvetti E."/>
            <person name="Wrobel A."/>
            <person name="Rasinkangas P."/>
            <person name="Parkhill J."/>
            <person name="Rea M.C."/>
            <person name="O'Sullivan O."/>
            <person name="Ritari J."/>
            <person name="Douillard F.P."/>
            <person name="Paul Ross R."/>
            <person name="Yang R."/>
            <person name="Briner A.E."/>
            <person name="Felis G.E."/>
            <person name="de Vos W.M."/>
            <person name="Barrangou R."/>
            <person name="Klaenhammer T.R."/>
            <person name="Caufield P.W."/>
            <person name="Cui Y."/>
            <person name="Zhang H."/>
            <person name="O'Toole P.W."/>
        </authorList>
    </citation>
    <scope>NUCLEOTIDE SEQUENCE [LARGE SCALE GENOMIC DNA]</scope>
    <source>
        <strain evidence="2 3">DSM 21376</strain>
    </source>
</reference>
<dbReference type="EMBL" id="AYZF01000008">
    <property type="protein sequence ID" value="KRN06636.1"/>
    <property type="molecule type" value="Genomic_DNA"/>
</dbReference>
<dbReference type="SMART" id="SM00530">
    <property type="entry name" value="HTH_XRE"/>
    <property type="match status" value="1"/>
</dbReference>
<keyword evidence="3" id="KW-1185">Reference proteome</keyword>
<accession>A0A0R2E1F3</accession>
<dbReference type="RefSeq" id="WP_056967251.1">
    <property type="nucleotide sequence ID" value="NZ_AYZF01000008.1"/>
</dbReference>
<dbReference type="InterPro" id="IPR001387">
    <property type="entry name" value="Cro/C1-type_HTH"/>
</dbReference>
<evidence type="ECO:0000313" key="3">
    <source>
        <dbReference type="Proteomes" id="UP000050961"/>
    </source>
</evidence>
<dbReference type="GO" id="GO:0003677">
    <property type="term" value="F:DNA binding"/>
    <property type="evidence" value="ECO:0007669"/>
    <property type="project" value="InterPro"/>
</dbReference>
<dbReference type="Proteomes" id="UP000050961">
    <property type="component" value="Unassembled WGS sequence"/>
</dbReference>
<organism evidence="2 3">
    <name type="scientific">Liquorilactobacillus sucicola DSM 21376 = JCM 15457</name>
    <dbReference type="NCBI Taxonomy" id="1423806"/>
    <lineage>
        <taxon>Bacteria</taxon>
        <taxon>Bacillati</taxon>
        <taxon>Bacillota</taxon>
        <taxon>Bacilli</taxon>
        <taxon>Lactobacillales</taxon>
        <taxon>Lactobacillaceae</taxon>
        <taxon>Liquorilactobacillus</taxon>
    </lineage>
</organism>
<comment type="caution">
    <text evidence="2">The sequence shown here is derived from an EMBL/GenBank/DDBJ whole genome shotgun (WGS) entry which is preliminary data.</text>
</comment>
<evidence type="ECO:0000313" key="2">
    <source>
        <dbReference type="EMBL" id="KRN06636.1"/>
    </source>
</evidence>
<dbReference type="AlphaFoldDB" id="A0A0R2E1F3"/>
<dbReference type="SUPFAM" id="SSF48452">
    <property type="entry name" value="TPR-like"/>
    <property type="match status" value="1"/>
</dbReference>
<dbReference type="SUPFAM" id="SSF47413">
    <property type="entry name" value="lambda repressor-like DNA-binding domains"/>
    <property type="match status" value="1"/>
</dbReference>
<sequence length="282" mass="32409">MINGKAIKNQRKKLHISQKELAKNITTQGTISALERNSTTPSSEILAKILERLSLSLDDVLVANVKTSNQNILNTADRQFMSYHFEDALATLKKIKKIADLDQQMHFTFLKTTATMWVKENYDDAIFGYNKILQKSTDNSNIHSILAICELGVTYDVKGEPDKSAFYFEQLPTLLKKIDTDKNIFWYLMLLDNLSKYYSNIKKYRECLAVLNKAIAFAQKHNTPLFIDSFYFLYATTLREQHGAWNKGALSYLLKAWSFADFLEDKLVLSKAQEHLEKQGIL</sequence>